<organism evidence="1 2">
    <name type="scientific">Pangasianodon gigas</name>
    <name type="common">Mekong giant catfish</name>
    <name type="synonym">Pangasius gigas</name>
    <dbReference type="NCBI Taxonomy" id="30993"/>
    <lineage>
        <taxon>Eukaryota</taxon>
        <taxon>Metazoa</taxon>
        <taxon>Chordata</taxon>
        <taxon>Craniata</taxon>
        <taxon>Vertebrata</taxon>
        <taxon>Euteleostomi</taxon>
        <taxon>Actinopterygii</taxon>
        <taxon>Neopterygii</taxon>
        <taxon>Teleostei</taxon>
        <taxon>Ostariophysi</taxon>
        <taxon>Siluriformes</taxon>
        <taxon>Pangasiidae</taxon>
        <taxon>Pangasianodon</taxon>
    </lineage>
</organism>
<comment type="caution">
    <text evidence="1">The sequence shown here is derived from an EMBL/GenBank/DDBJ whole genome shotgun (WGS) entry which is preliminary data.</text>
</comment>
<sequence>MCPLQVQLDFLNQRQAVATSNIQLLHFTYPILLRNDDVRECTRQSEELQRVLQAQRAVVLRVILHTVIDVGNFADVIAAILHAEVPLQLGPALEHELQSL</sequence>
<dbReference type="Proteomes" id="UP000829447">
    <property type="component" value="Linkage Group LG7"/>
</dbReference>
<proteinExistence type="predicted"/>
<accession>A0ACC5WMC8</accession>
<protein>
    <submittedName>
        <fullName evidence="1">Uncharacterized protein</fullName>
    </submittedName>
</protein>
<reference evidence="1 2" key="1">
    <citation type="journal article" date="2022" name="bioRxiv">
        <title>An ancient truncated duplication of the anti-Mullerian hormone receptor type 2 gene is a potential conserved master sex determinant in the Pangasiidae catfish family.</title>
        <authorList>
            <person name="Wen M."/>
            <person name="Pan Q."/>
            <person name="Jouanno E."/>
            <person name="Montfort J."/>
            <person name="Zahm M."/>
            <person name="Cabau C."/>
            <person name="Klopp C."/>
            <person name="Iampietro C."/>
            <person name="Roques C."/>
            <person name="Bouchez O."/>
            <person name="Castinel A."/>
            <person name="Donnadieu C."/>
            <person name="Parrinello H."/>
            <person name="Poncet C."/>
            <person name="Belmonte E."/>
            <person name="Gautier V."/>
            <person name="Avarre J.-C."/>
            <person name="Dugue R."/>
            <person name="Gustiano R."/>
            <person name="Ha T.T.T."/>
            <person name="Campet M."/>
            <person name="Sriphairoj K."/>
            <person name="Ribolli J."/>
            <person name="de Almeida F.L."/>
            <person name="Desvignes T."/>
            <person name="Postlethwait J.H."/>
            <person name="Bucao C.F."/>
            <person name="Robinson-Rechavi M."/>
            <person name="Bobe J."/>
            <person name="Herpin A."/>
            <person name="Guiguen Y."/>
        </authorList>
    </citation>
    <scope>NUCLEOTIDE SEQUENCE [LARGE SCALE GENOMIC DNA]</scope>
    <source>
        <strain evidence="1">YG-Dec2019</strain>
    </source>
</reference>
<keyword evidence="2" id="KW-1185">Reference proteome</keyword>
<name>A0ACC5WMC8_PANGG</name>
<evidence type="ECO:0000313" key="2">
    <source>
        <dbReference type="Proteomes" id="UP000829447"/>
    </source>
</evidence>
<feature type="non-terminal residue" evidence="1">
    <location>
        <position position="100"/>
    </location>
</feature>
<evidence type="ECO:0000313" key="1">
    <source>
        <dbReference type="EMBL" id="MCI4380204.1"/>
    </source>
</evidence>
<gene>
    <name evidence="1" type="ORF">PGIGA_G00237000</name>
</gene>
<dbReference type="EMBL" id="CM040460">
    <property type="protein sequence ID" value="MCI4380204.1"/>
    <property type="molecule type" value="Genomic_DNA"/>
</dbReference>